<comment type="caution">
    <text evidence="1">The sequence shown here is derived from an EMBL/GenBank/DDBJ whole genome shotgun (WGS) entry which is preliminary data.</text>
</comment>
<name>A0A9D4Z3Q3_ADICA</name>
<protein>
    <submittedName>
        <fullName evidence="1">Uncharacterized protein</fullName>
    </submittedName>
</protein>
<proteinExistence type="predicted"/>
<dbReference type="Proteomes" id="UP000886520">
    <property type="component" value="Chromosome 24"/>
</dbReference>
<dbReference type="EMBL" id="JABFUD020000024">
    <property type="protein sequence ID" value="KAI5060085.1"/>
    <property type="molecule type" value="Genomic_DNA"/>
</dbReference>
<evidence type="ECO:0000313" key="2">
    <source>
        <dbReference type="Proteomes" id="UP000886520"/>
    </source>
</evidence>
<evidence type="ECO:0000313" key="1">
    <source>
        <dbReference type="EMBL" id="KAI5060085.1"/>
    </source>
</evidence>
<accession>A0A9D4Z3Q3</accession>
<gene>
    <name evidence="1" type="ORF">GOP47_0024505</name>
</gene>
<sequence>MTSLQTRYGTLKGANVTVEQLVAVEAQITTMSNTEKLIEGDDKIVDMKIVVESIEVSAPVINCPRCCYKLF</sequence>
<keyword evidence="2" id="KW-1185">Reference proteome</keyword>
<organism evidence="1 2">
    <name type="scientific">Adiantum capillus-veneris</name>
    <name type="common">Maidenhair fern</name>
    <dbReference type="NCBI Taxonomy" id="13818"/>
    <lineage>
        <taxon>Eukaryota</taxon>
        <taxon>Viridiplantae</taxon>
        <taxon>Streptophyta</taxon>
        <taxon>Embryophyta</taxon>
        <taxon>Tracheophyta</taxon>
        <taxon>Polypodiopsida</taxon>
        <taxon>Polypodiidae</taxon>
        <taxon>Polypodiales</taxon>
        <taxon>Pteridineae</taxon>
        <taxon>Pteridaceae</taxon>
        <taxon>Vittarioideae</taxon>
        <taxon>Adiantum</taxon>
    </lineage>
</organism>
<reference evidence="1" key="1">
    <citation type="submission" date="2021-01" db="EMBL/GenBank/DDBJ databases">
        <title>Adiantum capillus-veneris genome.</title>
        <authorList>
            <person name="Fang Y."/>
            <person name="Liao Q."/>
        </authorList>
    </citation>
    <scope>NUCLEOTIDE SEQUENCE</scope>
    <source>
        <strain evidence="1">H3</strain>
        <tissue evidence="1">Leaf</tissue>
    </source>
</reference>
<dbReference type="OrthoDB" id="2001881at2759"/>
<dbReference type="AlphaFoldDB" id="A0A9D4Z3Q3"/>